<evidence type="ECO:0000313" key="1">
    <source>
        <dbReference type="EMBL" id="KAF5762264.1"/>
    </source>
</evidence>
<proteinExistence type="predicted"/>
<dbReference type="AlphaFoldDB" id="A0A9K3H2G2"/>
<organism evidence="1 2">
    <name type="scientific">Helianthus annuus</name>
    <name type="common">Common sunflower</name>
    <dbReference type="NCBI Taxonomy" id="4232"/>
    <lineage>
        <taxon>Eukaryota</taxon>
        <taxon>Viridiplantae</taxon>
        <taxon>Streptophyta</taxon>
        <taxon>Embryophyta</taxon>
        <taxon>Tracheophyta</taxon>
        <taxon>Spermatophyta</taxon>
        <taxon>Magnoliopsida</taxon>
        <taxon>eudicotyledons</taxon>
        <taxon>Gunneridae</taxon>
        <taxon>Pentapetalae</taxon>
        <taxon>asterids</taxon>
        <taxon>campanulids</taxon>
        <taxon>Asterales</taxon>
        <taxon>Asteraceae</taxon>
        <taxon>Asteroideae</taxon>
        <taxon>Heliantheae alliance</taxon>
        <taxon>Heliantheae</taxon>
        <taxon>Helianthus</taxon>
    </lineage>
</organism>
<reference evidence="1" key="1">
    <citation type="journal article" date="2017" name="Nature">
        <title>The sunflower genome provides insights into oil metabolism, flowering and Asterid evolution.</title>
        <authorList>
            <person name="Badouin H."/>
            <person name="Gouzy J."/>
            <person name="Grassa C.J."/>
            <person name="Murat F."/>
            <person name="Staton S.E."/>
            <person name="Cottret L."/>
            <person name="Lelandais-Briere C."/>
            <person name="Owens G.L."/>
            <person name="Carrere S."/>
            <person name="Mayjonade B."/>
            <person name="Legrand L."/>
            <person name="Gill N."/>
            <person name="Kane N.C."/>
            <person name="Bowers J.E."/>
            <person name="Hubner S."/>
            <person name="Bellec A."/>
            <person name="Berard A."/>
            <person name="Berges H."/>
            <person name="Blanchet N."/>
            <person name="Boniface M.C."/>
            <person name="Brunel D."/>
            <person name="Catrice O."/>
            <person name="Chaidir N."/>
            <person name="Claudel C."/>
            <person name="Donnadieu C."/>
            <person name="Faraut T."/>
            <person name="Fievet G."/>
            <person name="Helmstetter N."/>
            <person name="King M."/>
            <person name="Knapp S.J."/>
            <person name="Lai Z."/>
            <person name="Le Paslier M.C."/>
            <person name="Lippi Y."/>
            <person name="Lorenzon L."/>
            <person name="Mandel J.R."/>
            <person name="Marage G."/>
            <person name="Marchand G."/>
            <person name="Marquand E."/>
            <person name="Bret-Mestries E."/>
            <person name="Morien E."/>
            <person name="Nambeesan S."/>
            <person name="Nguyen T."/>
            <person name="Pegot-Espagnet P."/>
            <person name="Pouilly N."/>
            <person name="Raftis F."/>
            <person name="Sallet E."/>
            <person name="Schiex T."/>
            <person name="Thomas J."/>
            <person name="Vandecasteele C."/>
            <person name="Vares D."/>
            <person name="Vear F."/>
            <person name="Vautrin S."/>
            <person name="Crespi M."/>
            <person name="Mangin B."/>
            <person name="Burke J.M."/>
            <person name="Salse J."/>
            <person name="Munos S."/>
            <person name="Vincourt P."/>
            <person name="Rieseberg L.H."/>
            <person name="Langlade N.B."/>
        </authorList>
    </citation>
    <scope>NUCLEOTIDE SEQUENCE</scope>
    <source>
        <tissue evidence="1">Leaves</tissue>
    </source>
</reference>
<dbReference type="Proteomes" id="UP000215914">
    <property type="component" value="Unassembled WGS sequence"/>
</dbReference>
<name>A0A9K3H2G2_HELAN</name>
<gene>
    <name evidence="1" type="ORF">HanXRQr2_Chr16g0774671</name>
</gene>
<reference evidence="1" key="2">
    <citation type="submission" date="2020-06" db="EMBL/GenBank/DDBJ databases">
        <title>Helianthus annuus Genome sequencing and assembly Release 2.</title>
        <authorList>
            <person name="Gouzy J."/>
            <person name="Langlade N."/>
            <person name="Munos S."/>
        </authorList>
    </citation>
    <scope>NUCLEOTIDE SEQUENCE</scope>
    <source>
        <tissue evidence="1">Leaves</tissue>
    </source>
</reference>
<evidence type="ECO:0000313" key="2">
    <source>
        <dbReference type="Proteomes" id="UP000215914"/>
    </source>
</evidence>
<comment type="caution">
    <text evidence="1">The sequence shown here is derived from an EMBL/GenBank/DDBJ whole genome shotgun (WGS) entry which is preliminary data.</text>
</comment>
<dbReference type="Gramene" id="mRNA:HanXRQr2_Chr16g0774671">
    <property type="protein sequence ID" value="mRNA:HanXRQr2_Chr16g0774671"/>
    <property type="gene ID" value="HanXRQr2_Chr16g0774671"/>
</dbReference>
<sequence>MQLRKLHNDEEPARNLKEMVRDALLTGGTQNVGANFLLVQWAGSYSEKRYSCWPLTTLWTSPSSQRRG</sequence>
<protein>
    <submittedName>
        <fullName evidence="1">Uncharacterized protein</fullName>
    </submittedName>
</protein>
<dbReference type="EMBL" id="MNCJ02000331">
    <property type="protein sequence ID" value="KAF5762264.1"/>
    <property type="molecule type" value="Genomic_DNA"/>
</dbReference>
<keyword evidence="2" id="KW-1185">Reference proteome</keyword>
<accession>A0A9K3H2G2</accession>